<name>A0ACD3B3P8_9AGAR</name>
<gene>
    <name evidence="1" type="ORF">BDN72DRAFT_763557</name>
</gene>
<evidence type="ECO:0000313" key="1">
    <source>
        <dbReference type="EMBL" id="TFK72254.1"/>
    </source>
</evidence>
<keyword evidence="2" id="KW-1185">Reference proteome</keyword>
<accession>A0ACD3B3P8</accession>
<protein>
    <submittedName>
        <fullName evidence="1">Uncharacterized protein</fullName>
    </submittedName>
</protein>
<dbReference type="Proteomes" id="UP000308600">
    <property type="component" value="Unassembled WGS sequence"/>
</dbReference>
<sequence>MEGSDDSDLESGSSDSNLRGPQGHLAQNQSSYAKPIVPASVLKLREELLGDYKCPKDSPQYIPMQPLTPEEELSLKHYIAWKESNGTVKAYGLHGKVLSQATNISILSLYKVRKLCQKITELEPKMVDVCPQSCIAYTGKYQNLVSCPFKRDKTVCGELRYKTSKSKKSKAKPQAQVMILPVVATIKALFACEETSHLMRQRDQVLKETLHLVGTALKKEVFSDFANGKVHQKQYQDLGIFQEYRDTGWALSTDGAQLTMKKHSNTWLCILILLNLPAEMRYKSENIIIVFATPGPNSPGDIESFL</sequence>
<proteinExistence type="predicted"/>
<evidence type="ECO:0000313" key="2">
    <source>
        <dbReference type="Proteomes" id="UP000308600"/>
    </source>
</evidence>
<reference evidence="1 2" key="1">
    <citation type="journal article" date="2019" name="Nat. Ecol. Evol.">
        <title>Megaphylogeny resolves global patterns of mushroom evolution.</title>
        <authorList>
            <person name="Varga T."/>
            <person name="Krizsan K."/>
            <person name="Foldi C."/>
            <person name="Dima B."/>
            <person name="Sanchez-Garcia M."/>
            <person name="Sanchez-Ramirez S."/>
            <person name="Szollosi G.J."/>
            <person name="Szarkandi J.G."/>
            <person name="Papp V."/>
            <person name="Albert L."/>
            <person name="Andreopoulos W."/>
            <person name="Angelini C."/>
            <person name="Antonin V."/>
            <person name="Barry K.W."/>
            <person name="Bougher N.L."/>
            <person name="Buchanan P."/>
            <person name="Buyck B."/>
            <person name="Bense V."/>
            <person name="Catcheside P."/>
            <person name="Chovatia M."/>
            <person name="Cooper J."/>
            <person name="Damon W."/>
            <person name="Desjardin D."/>
            <person name="Finy P."/>
            <person name="Geml J."/>
            <person name="Haridas S."/>
            <person name="Hughes K."/>
            <person name="Justo A."/>
            <person name="Karasinski D."/>
            <person name="Kautmanova I."/>
            <person name="Kiss B."/>
            <person name="Kocsube S."/>
            <person name="Kotiranta H."/>
            <person name="LaButti K.M."/>
            <person name="Lechner B.E."/>
            <person name="Liimatainen K."/>
            <person name="Lipzen A."/>
            <person name="Lukacs Z."/>
            <person name="Mihaltcheva S."/>
            <person name="Morgado L.N."/>
            <person name="Niskanen T."/>
            <person name="Noordeloos M.E."/>
            <person name="Ohm R.A."/>
            <person name="Ortiz-Santana B."/>
            <person name="Ovrebo C."/>
            <person name="Racz N."/>
            <person name="Riley R."/>
            <person name="Savchenko A."/>
            <person name="Shiryaev A."/>
            <person name="Soop K."/>
            <person name="Spirin V."/>
            <person name="Szebenyi C."/>
            <person name="Tomsovsky M."/>
            <person name="Tulloss R.E."/>
            <person name="Uehling J."/>
            <person name="Grigoriev I.V."/>
            <person name="Vagvolgyi C."/>
            <person name="Papp T."/>
            <person name="Martin F.M."/>
            <person name="Miettinen O."/>
            <person name="Hibbett D.S."/>
            <person name="Nagy L.G."/>
        </authorList>
    </citation>
    <scope>NUCLEOTIDE SEQUENCE [LARGE SCALE GENOMIC DNA]</scope>
    <source>
        <strain evidence="1 2">NL-1719</strain>
    </source>
</reference>
<organism evidence="1 2">
    <name type="scientific">Pluteus cervinus</name>
    <dbReference type="NCBI Taxonomy" id="181527"/>
    <lineage>
        <taxon>Eukaryota</taxon>
        <taxon>Fungi</taxon>
        <taxon>Dikarya</taxon>
        <taxon>Basidiomycota</taxon>
        <taxon>Agaricomycotina</taxon>
        <taxon>Agaricomycetes</taxon>
        <taxon>Agaricomycetidae</taxon>
        <taxon>Agaricales</taxon>
        <taxon>Pluteineae</taxon>
        <taxon>Pluteaceae</taxon>
        <taxon>Pluteus</taxon>
    </lineage>
</organism>
<feature type="non-terminal residue" evidence="1">
    <location>
        <position position="306"/>
    </location>
</feature>
<dbReference type="EMBL" id="ML208287">
    <property type="protein sequence ID" value="TFK72254.1"/>
    <property type="molecule type" value="Genomic_DNA"/>
</dbReference>